<gene>
    <name evidence="2" type="ORF">AMTR_s00119p00091610</name>
</gene>
<dbReference type="Gramene" id="ERM97245">
    <property type="protein sequence ID" value="ERM97245"/>
    <property type="gene ID" value="AMTR_s00119p00091610"/>
</dbReference>
<name>W1NQ55_AMBTC</name>
<dbReference type="AlphaFoldDB" id="W1NQ55"/>
<feature type="region of interest" description="Disordered" evidence="1">
    <location>
        <begin position="1"/>
        <end position="24"/>
    </location>
</feature>
<dbReference type="HOGENOM" id="CLU_1880696_0_0_1"/>
<dbReference type="EMBL" id="KI396540">
    <property type="protein sequence ID" value="ERM97245.1"/>
    <property type="molecule type" value="Genomic_DNA"/>
</dbReference>
<dbReference type="Proteomes" id="UP000017836">
    <property type="component" value="Unassembled WGS sequence"/>
</dbReference>
<keyword evidence="3" id="KW-1185">Reference proteome</keyword>
<proteinExistence type="predicted"/>
<sequence length="136" mass="15002">MEVRPPRPTHQRSAGSRHGAIGGKERCLSSMLIDGWPEAKTEEEEGTKEGEPAQEMELKKNLAVDVTKGAIWQAIVQVLIEAWSSMRAKVGKQYRRLVQHALFPSPRGYVSHLDGLHGKAPRGCRVAAAGMSHPRE</sequence>
<feature type="non-terminal residue" evidence="2">
    <location>
        <position position="136"/>
    </location>
</feature>
<evidence type="ECO:0000313" key="3">
    <source>
        <dbReference type="Proteomes" id="UP000017836"/>
    </source>
</evidence>
<reference evidence="3" key="1">
    <citation type="journal article" date="2013" name="Science">
        <title>The Amborella genome and the evolution of flowering plants.</title>
        <authorList>
            <consortium name="Amborella Genome Project"/>
        </authorList>
    </citation>
    <scope>NUCLEOTIDE SEQUENCE [LARGE SCALE GENOMIC DNA]</scope>
</reference>
<protein>
    <submittedName>
        <fullName evidence="2">Uncharacterized protein</fullName>
    </submittedName>
</protein>
<accession>W1NQ55</accession>
<evidence type="ECO:0000256" key="1">
    <source>
        <dbReference type="SAM" id="MobiDB-lite"/>
    </source>
</evidence>
<organism evidence="2 3">
    <name type="scientific">Amborella trichopoda</name>
    <dbReference type="NCBI Taxonomy" id="13333"/>
    <lineage>
        <taxon>Eukaryota</taxon>
        <taxon>Viridiplantae</taxon>
        <taxon>Streptophyta</taxon>
        <taxon>Embryophyta</taxon>
        <taxon>Tracheophyta</taxon>
        <taxon>Spermatophyta</taxon>
        <taxon>Magnoliopsida</taxon>
        <taxon>Amborellales</taxon>
        <taxon>Amborellaceae</taxon>
        <taxon>Amborella</taxon>
    </lineage>
</organism>
<evidence type="ECO:0000313" key="2">
    <source>
        <dbReference type="EMBL" id="ERM97245.1"/>
    </source>
</evidence>